<protein>
    <submittedName>
        <fullName evidence="2">Prepilin-type N-terminal cleavage/methylation domain-containing protein</fullName>
    </submittedName>
</protein>
<proteinExistence type="predicted"/>
<keyword evidence="1" id="KW-1133">Transmembrane helix</keyword>
<accession>A0ABY2IMC7</accession>
<organism evidence="2 3">
    <name type="scientific">Cryobacterium glucosi</name>
    <dbReference type="NCBI Taxonomy" id="1259175"/>
    <lineage>
        <taxon>Bacteria</taxon>
        <taxon>Bacillati</taxon>
        <taxon>Actinomycetota</taxon>
        <taxon>Actinomycetes</taxon>
        <taxon>Micrococcales</taxon>
        <taxon>Microbacteriaceae</taxon>
        <taxon>Cryobacterium</taxon>
    </lineage>
</organism>
<evidence type="ECO:0000313" key="3">
    <source>
        <dbReference type="Proteomes" id="UP000297604"/>
    </source>
</evidence>
<gene>
    <name evidence="2" type="ORF">E3O46_10240</name>
</gene>
<feature type="transmembrane region" description="Helical" evidence="1">
    <location>
        <begin position="20"/>
        <end position="41"/>
    </location>
</feature>
<dbReference type="RefSeq" id="WP_134561644.1">
    <property type="nucleotide sequence ID" value="NZ_SOFS01000019.1"/>
</dbReference>
<keyword evidence="1" id="KW-0472">Membrane</keyword>
<dbReference type="NCBIfam" id="TIGR02532">
    <property type="entry name" value="IV_pilin_GFxxxE"/>
    <property type="match status" value="1"/>
</dbReference>
<name>A0ABY2IMC7_9MICO</name>
<dbReference type="Pfam" id="PF07963">
    <property type="entry name" value="N_methyl"/>
    <property type="match status" value="1"/>
</dbReference>
<dbReference type="InterPro" id="IPR012902">
    <property type="entry name" value="N_methyl_site"/>
</dbReference>
<keyword evidence="3" id="KW-1185">Reference proteome</keyword>
<dbReference type="PROSITE" id="PS00409">
    <property type="entry name" value="PROKAR_NTER_METHYL"/>
    <property type="match status" value="1"/>
</dbReference>
<sequence length="235" mass="24569">MTSRGRRRHLDDTGITLIELLVSVVLLGVVAAMVSSLFLSATRTLSQAQSLTGNTREASNGMNEISRVIRAATENPVSGQALNDPAFSSPLTAPLTGESVTLYAYVNLTSAAQQPVKIRLALDSSRRLVETVWPATLLSPGFYGFTTTVPTSTRIMAGTVAPQATGGPALFTYLLSDGTPLPVPATGTFTVAQLRTIAAVSVNLTLQPSATNSQSAVTLQNTVGMPNLPLTRTGP</sequence>
<comment type="caution">
    <text evidence="2">The sequence shown here is derived from an EMBL/GenBank/DDBJ whole genome shotgun (WGS) entry which is preliminary data.</text>
</comment>
<evidence type="ECO:0000313" key="2">
    <source>
        <dbReference type="EMBL" id="TFC20573.1"/>
    </source>
</evidence>
<keyword evidence="1" id="KW-0812">Transmembrane</keyword>
<dbReference type="Proteomes" id="UP000297604">
    <property type="component" value="Unassembled WGS sequence"/>
</dbReference>
<evidence type="ECO:0000256" key="1">
    <source>
        <dbReference type="SAM" id="Phobius"/>
    </source>
</evidence>
<reference evidence="2 3" key="1">
    <citation type="submission" date="2019-03" db="EMBL/GenBank/DDBJ databases">
        <title>Genomics of glacier-inhabiting Cryobacterium strains.</title>
        <authorList>
            <person name="Liu Q."/>
            <person name="Xin Y.-H."/>
        </authorList>
    </citation>
    <scope>NUCLEOTIDE SEQUENCE [LARGE SCALE GENOMIC DNA]</scope>
    <source>
        <strain evidence="2 3">MDB1-5</strain>
    </source>
</reference>
<dbReference type="EMBL" id="SOFS01000019">
    <property type="protein sequence ID" value="TFC20573.1"/>
    <property type="molecule type" value="Genomic_DNA"/>
</dbReference>